<comment type="caution">
    <text evidence="8">The sequence shown here is derived from an EMBL/GenBank/DDBJ whole genome shotgun (WGS) entry which is preliminary data.</text>
</comment>
<evidence type="ECO:0000256" key="4">
    <source>
        <dbReference type="ARBA" id="ARBA00022842"/>
    </source>
</evidence>
<dbReference type="SUPFAM" id="SSF56784">
    <property type="entry name" value="HAD-like"/>
    <property type="match status" value="1"/>
</dbReference>
<reference evidence="8" key="1">
    <citation type="journal article" date="2023" name="Science">
        <title>Elucidation of the pathway for biosynthesis of saponin adjuvants from the soapbark tree.</title>
        <authorList>
            <person name="Reed J."/>
            <person name="Orme A."/>
            <person name="El-Demerdash A."/>
            <person name="Owen C."/>
            <person name="Martin L.B.B."/>
            <person name="Misra R.C."/>
            <person name="Kikuchi S."/>
            <person name="Rejzek M."/>
            <person name="Martin A.C."/>
            <person name="Harkess A."/>
            <person name="Leebens-Mack J."/>
            <person name="Louveau T."/>
            <person name="Stephenson M.J."/>
            <person name="Osbourn A."/>
        </authorList>
    </citation>
    <scope>NUCLEOTIDE SEQUENCE</scope>
    <source>
        <strain evidence="8">S10</strain>
    </source>
</reference>
<dbReference type="NCBIfam" id="TIGR01489">
    <property type="entry name" value="DKMTPPase-SF"/>
    <property type="match status" value="1"/>
</dbReference>
<sequence>MVGIAVVFDFDRTIIDDDSDRWVVTQMGLTQLFNELRFTMPWTSLMDRMMKELHSKGITPKEIAECLKRAQLHPPIIAAIKSAHALGCDLRIISDANLFFIETILEYHGVSSPHGCHLCPLNMCKGLVIDGIRGCPTEKEKKRVIYLGDGKGDFCPTLGLRESDYVMPRKNYPLWNWICSNQTLVKAKVHEWSNGDELESILLNLINKISIEEGSITGNSRLLNSSECEFQPVPLSTDEAF</sequence>
<dbReference type="InterPro" id="IPR016965">
    <property type="entry name" value="Pase_PHOSPHO-typ"/>
</dbReference>
<feature type="binding site" evidence="6">
    <location>
        <position position="95"/>
    </location>
    <ligand>
        <name>substrate</name>
    </ligand>
</feature>
<dbReference type="InterPro" id="IPR006384">
    <property type="entry name" value="HAD_hydro_PyrdxlP_Pase-like"/>
</dbReference>
<name>A0AAD7M3U5_QUISA</name>
<evidence type="ECO:0000256" key="3">
    <source>
        <dbReference type="ARBA" id="ARBA00022801"/>
    </source>
</evidence>
<feature type="active site" description="Proton donor" evidence="5">
    <location>
        <position position="11"/>
    </location>
</feature>
<dbReference type="PIRSF" id="PIRSF031051">
    <property type="entry name" value="PyrdxlP_Pase_PHOSPHO2"/>
    <property type="match status" value="1"/>
</dbReference>
<dbReference type="GO" id="GO:0046872">
    <property type="term" value="F:metal ion binding"/>
    <property type="evidence" value="ECO:0007669"/>
    <property type="project" value="UniProtKB-KW"/>
</dbReference>
<feature type="active site" description="Nucleophile" evidence="5">
    <location>
        <position position="9"/>
    </location>
</feature>
<dbReference type="InterPro" id="IPR023214">
    <property type="entry name" value="HAD_sf"/>
</dbReference>
<evidence type="ECO:0000256" key="7">
    <source>
        <dbReference type="PIRSR" id="PIRSR031051-3"/>
    </source>
</evidence>
<comment type="cofactor">
    <cofactor evidence="1 7">
        <name>Mg(2+)</name>
        <dbReference type="ChEBI" id="CHEBI:18420"/>
    </cofactor>
</comment>
<protein>
    <submittedName>
        <fullName evidence="8">Inorganic pyrophosphatase</fullName>
    </submittedName>
</protein>
<feature type="binding site" evidence="7">
    <location>
        <position position="9"/>
    </location>
    <ligand>
        <name>Mg(2+)</name>
        <dbReference type="ChEBI" id="CHEBI:18420"/>
    </ligand>
</feature>
<accession>A0AAD7M3U5</accession>
<proteinExistence type="predicted"/>
<organism evidence="8 9">
    <name type="scientific">Quillaja saponaria</name>
    <name type="common">Soap bark tree</name>
    <dbReference type="NCBI Taxonomy" id="32244"/>
    <lineage>
        <taxon>Eukaryota</taxon>
        <taxon>Viridiplantae</taxon>
        <taxon>Streptophyta</taxon>
        <taxon>Embryophyta</taxon>
        <taxon>Tracheophyta</taxon>
        <taxon>Spermatophyta</taxon>
        <taxon>Magnoliopsida</taxon>
        <taxon>eudicotyledons</taxon>
        <taxon>Gunneridae</taxon>
        <taxon>Pentapetalae</taxon>
        <taxon>rosids</taxon>
        <taxon>fabids</taxon>
        <taxon>Fabales</taxon>
        <taxon>Quillajaceae</taxon>
        <taxon>Quillaja</taxon>
    </lineage>
</organism>
<keyword evidence="9" id="KW-1185">Reference proteome</keyword>
<evidence type="ECO:0000313" key="8">
    <source>
        <dbReference type="EMBL" id="KAJ7969485.1"/>
    </source>
</evidence>
<keyword evidence="2 7" id="KW-0479">Metal-binding</keyword>
<feature type="binding site" evidence="7">
    <location>
        <position position="149"/>
    </location>
    <ligand>
        <name>Mg(2+)</name>
        <dbReference type="ChEBI" id="CHEBI:18420"/>
    </ligand>
</feature>
<dbReference type="InterPro" id="IPR036412">
    <property type="entry name" value="HAD-like_sf"/>
</dbReference>
<evidence type="ECO:0000256" key="6">
    <source>
        <dbReference type="PIRSR" id="PIRSR031051-2"/>
    </source>
</evidence>
<keyword evidence="4 7" id="KW-0460">Magnesium</keyword>
<gene>
    <name evidence="8" type="ORF">O6P43_007822</name>
</gene>
<dbReference type="Gene3D" id="3.40.50.1000">
    <property type="entry name" value="HAD superfamily/HAD-like"/>
    <property type="match status" value="1"/>
</dbReference>
<dbReference type="NCBIfam" id="TIGR01488">
    <property type="entry name" value="HAD-SF-IB"/>
    <property type="match status" value="1"/>
</dbReference>
<evidence type="ECO:0000313" key="9">
    <source>
        <dbReference type="Proteomes" id="UP001163823"/>
    </source>
</evidence>
<dbReference type="AlphaFoldDB" id="A0AAD7M3U5"/>
<dbReference type="PANTHER" id="PTHR20889">
    <property type="entry name" value="PHOSPHATASE, ORPHAN 1, 2"/>
    <property type="match status" value="1"/>
</dbReference>
<feature type="binding site" evidence="6">
    <location>
        <position position="20"/>
    </location>
    <ligand>
        <name>substrate</name>
    </ligand>
</feature>
<keyword evidence="3" id="KW-0378">Hydrolase</keyword>
<feature type="binding site" evidence="7">
    <location>
        <position position="11"/>
    </location>
    <ligand>
        <name>Mg(2+)</name>
        <dbReference type="ChEBI" id="CHEBI:18420"/>
    </ligand>
</feature>
<dbReference type="Proteomes" id="UP001163823">
    <property type="component" value="Chromosome 4"/>
</dbReference>
<evidence type="ECO:0000256" key="5">
    <source>
        <dbReference type="PIRSR" id="PIRSR031051-1"/>
    </source>
</evidence>
<evidence type="ECO:0000256" key="2">
    <source>
        <dbReference type="ARBA" id="ARBA00022723"/>
    </source>
</evidence>
<dbReference type="Pfam" id="PF06888">
    <property type="entry name" value="Put_Phosphatase"/>
    <property type="match status" value="2"/>
</dbReference>
<dbReference type="PANTHER" id="PTHR20889:SF19">
    <property type="entry name" value="THIAMINE PHOSPHATE PHOSPHATASE-LIKE PROTEIN"/>
    <property type="match status" value="1"/>
</dbReference>
<dbReference type="KEGG" id="qsa:O6P43_007822"/>
<evidence type="ECO:0000256" key="1">
    <source>
        <dbReference type="ARBA" id="ARBA00001946"/>
    </source>
</evidence>
<dbReference type="GO" id="GO:0016791">
    <property type="term" value="F:phosphatase activity"/>
    <property type="evidence" value="ECO:0007669"/>
    <property type="project" value="InterPro"/>
</dbReference>
<dbReference type="EMBL" id="JARAOO010000004">
    <property type="protein sequence ID" value="KAJ7969485.1"/>
    <property type="molecule type" value="Genomic_DNA"/>
</dbReference>